<dbReference type="PANTHER" id="PTHR28653:SF1">
    <property type="entry name" value="ATPASE SWSAP1"/>
    <property type="match status" value="1"/>
</dbReference>
<accession>A0ABM0K670</accession>
<evidence type="ECO:0000313" key="2">
    <source>
        <dbReference type="RefSeq" id="XP_005109663.1"/>
    </source>
</evidence>
<proteinExistence type="predicted"/>
<organism evidence="1 2">
    <name type="scientific">Aplysia californica</name>
    <name type="common">California sea hare</name>
    <dbReference type="NCBI Taxonomy" id="6500"/>
    <lineage>
        <taxon>Eukaryota</taxon>
        <taxon>Metazoa</taxon>
        <taxon>Spiralia</taxon>
        <taxon>Lophotrochozoa</taxon>
        <taxon>Mollusca</taxon>
        <taxon>Gastropoda</taxon>
        <taxon>Heterobranchia</taxon>
        <taxon>Euthyneura</taxon>
        <taxon>Tectipleura</taxon>
        <taxon>Aplysiida</taxon>
        <taxon>Aplysioidea</taxon>
        <taxon>Aplysiidae</taxon>
        <taxon>Aplysia</taxon>
    </lineage>
</organism>
<name>A0ABM0K670_APLCA</name>
<dbReference type="GeneID" id="101851897"/>
<reference evidence="2" key="1">
    <citation type="submission" date="2025-08" db="UniProtKB">
        <authorList>
            <consortium name="RefSeq"/>
        </authorList>
    </citation>
    <scope>IDENTIFICATION</scope>
</reference>
<protein>
    <submittedName>
        <fullName evidence="2">Uncharacterized protein LOC101851897 isoform X1</fullName>
    </submittedName>
</protein>
<dbReference type="RefSeq" id="XP_005109663.1">
    <property type="nucleotide sequence ID" value="XM_005109606.3"/>
</dbReference>
<keyword evidence="1" id="KW-1185">Reference proteome</keyword>
<dbReference type="PANTHER" id="PTHR28653">
    <property type="match status" value="1"/>
</dbReference>
<sequence>MAFLPLMFPVSSPWLKDDRNLFSKVMEQLLEDDFSKIVIAGPDRADKTALVFQAAVSMASSGGMVTHICTHPLKKLPPPVHGMMVPEPTVMRNVDFLYLENVKNLVQWCADIHTKAELPSLIVVEDILTYACQIDEMNIERSLARLCATISDSVSWVAQNNKLRSCLVILTAPARLTSLEHVLTQLDFRVATYQGPQKEETNSCLSVSGSGATLKVLFCREKECILMKDVSGTVHNI</sequence>
<dbReference type="Proteomes" id="UP000694888">
    <property type="component" value="Unplaced"/>
</dbReference>
<evidence type="ECO:0000313" key="1">
    <source>
        <dbReference type="Proteomes" id="UP000694888"/>
    </source>
</evidence>
<gene>
    <name evidence="2" type="primary">LOC101851897</name>
</gene>